<dbReference type="RefSeq" id="WP_015206149.1">
    <property type="nucleotide sequence ID" value="NC_019757.1"/>
</dbReference>
<dbReference type="PIRSF" id="PIRSF005897">
    <property type="entry name" value="RR_PatA"/>
    <property type="match status" value="1"/>
</dbReference>
<keyword evidence="2" id="KW-0364">Heterocyst</keyword>
<dbReference type="EMBL" id="CP003642">
    <property type="protein sequence ID" value="AFZ22892.1"/>
    <property type="molecule type" value="Genomic_DNA"/>
</dbReference>
<dbReference type="HOGENOM" id="CLU_031371_0_0_3"/>
<dbReference type="InterPro" id="IPR050595">
    <property type="entry name" value="Bact_response_regulator"/>
</dbReference>
<name>K9WTL8_9NOST</name>
<dbReference type="SMART" id="SM00448">
    <property type="entry name" value="REC"/>
    <property type="match status" value="1"/>
</dbReference>
<evidence type="ECO:0000259" key="4">
    <source>
        <dbReference type="PROSITE" id="PS50110"/>
    </source>
</evidence>
<comment type="induction">
    <text evidence="2">By nitrogen starvation.</text>
</comment>
<dbReference type="GO" id="GO:0000160">
    <property type="term" value="P:phosphorelay signal transduction system"/>
    <property type="evidence" value="ECO:0007669"/>
    <property type="project" value="UniProtKB-KW"/>
</dbReference>
<dbReference type="PANTHER" id="PTHR44591">
    <property type="entry name" value="STRESS RESPONSE REGULATOR PROTEIN 1"/>
    <property type="match status" value="1"/>
</dbReference>
<comment type="subcellular location">
    <subcellularLocation>
        <location evidence="2">Cell septum</location>
    </subcellularLocation>
</comment>
<organism evidence="5 6">
    <name type="scientific">Cylindrospermum stagnale PCC 7417</name>
    <dbReference type="NCBI Taxonomy" id="56107"/>
    <lineage>
        <taxon>Bacteria</taxon>
        <taxon>Bacillati</taxon>
        <taxon>Cyanobacteriota</taxon>
        <taxon>Cyanophyceae</taxon>
        <taxon>Nostocales</taxon>
        <taxon>Nostocaceae</taxon>
        <taxon>Cylindrospermum</taxon>
    </lineage>
</organism>
<dbReference type="eggNOG" id="COG3706">
    <property type="taxonomic scope" value="Bacteria"/>
</dbReference>
<comment type="function">
    <text evidence="2">Controls heterocyst pattern formation.</text>
</comment>
<dbReference type="GO" id="GO:0043158">
    <property type="term" value="P:heterocyst development"/>
    <property type="evidence" value="ECO:0007669"/>
    <property type="project" value="UniProtKB-KW"/>
</dbReference>
<sequence length="406" mass="46259">MTEQILIESDKLFSEFKKCSQQQYNGELNIKNSQGNKWTFYYQLGQIVWATGGTHPNRRWRRNLAQNCPQIDIDQVQLTAENILIDHWDYQLLAKLYKKQQIQREQIKAIVENTIAELLFDLAQQANSTSLSCDGLCPAVREHQQEVRLEAPISSVCVSVALKQMQDSWHKWSESGLASISPDLAVVLRKPEQLQRQVSPAVYKNFEKFINGKHSLRDLAVKMKQSVLPVTRSLLPYNHKGITEFVEVSDLPLPVTKLKNNYQHTQLRTRNAPLIACVDDSPQVCKMLERIIGSKGLRFINIQDPVQALPILIQSKPDLIFLDLMMPVVNGYELCAQLRRSSVFVNTPLVILTGSDGLFDRVRSKVYGATDFITKPVETDKVMGIVNKYLQTDSTVNHTYNLALSY</sequence>
<evidence type="ECO:0000256" key="3">
    <source>
        <dbReference type="PROSITE-ProRule" id="PRU00169"/>
    </source>
</evidence>
<protein>
    <recommendedName>
        <fullName evidence="2">Protein PatA</fullName>
    </recommendedName>
</protein>
<reference evidence="5 6" key="1">
    <citation type="submission" date="2012-06" db="EMBL/GenBank/DDBJ databases">
        <title>Finished chromosome of genome of Cylindrospermum stagnale PCC 7417.</title>
        <authorList>
            <consortium name="US DOE Joint Genome Institute"/>
            <person name="Gugger M."/>
            <person name="Coursin T."/>
            <person name="Rippka R."/>
            <person name="Tandeau De Marsac N."/>
            <person name="Huntemann M."/>
            <person name="Wei C.-L."/>
            <person name="Han J."/>
            <person name="Detter J.C."/>
            <person name="Han C."/>
            <person name="Tapia R."/>
            <person name="Chen A."/>
            <person name="Kyrpides N."/>
            <person name="Mavromatis K."/>
            <person name="Markowitz V."/>
            <person name="Szeto E."/>
            <person name="Ivanova N."/>
            <person name="Pagani I."/>
            <person name="Pati A."/>
            <person name="Goodwin L."/>
            <person name="Nordberg H.P."/>
            <person name="Cantor M.N."/>
            <person name="Hua S.X."/>
            <person name="Woyke T."/>
            <person name="Kerfeld C.A."/>
        </authorList>
    </citation>
    <scope>NUCLEOTIDE SEQUENCE [LARGE SCALE GENOMIC DNA]</scope>
    <source>
        <strain evidence="5 6">PCC 7417</strain>
    </source>
</reference>
<proteinExistence type="evidence at transcript level"/>
<dbReference type="InterPro" id="IPR024186">
    <property type="entry name" value="Sig_transdc_resp-reg_PatA"/>
</dbReference>
<dbReference type="PROSITE" id="PS50110">
    <property type="entry name" value="RESPONSE_REGULATORY"/>
    <property type="match status" value="1"/>
</dbReference>
<evidence type="ECO:0000256" key="1">
    <source>
        <dbReference type="ARBA" id="ARBA00022553"/>
    </source>
</evidence>
<evidence type="ECO:0000313" key="5">
    <source>
        <dbReference type="EMBL" id="AFZ22892.1"/>
    </source>
</evidence>
<evidence type="ECO:0000256" key="2">
    <source>
        <dbReference type="PIRNR" id="PIRNR005897"/>
    </source>
</evidence>
<keyword evidence="2" id="KW-0902">Two-component regulatory system</keyword>
<dbReference type="PATRIC" id="fig|56107.3.peg.619"/>
<accession>K9WTL8</accession>
<dbReference type="InterPro" id="IPR011006">
    <property type="entry name" value="CheY-like_superfamily"/>
</dbReference>
<dbReference type="OrthoDB" id="524459at2"/>
<evidence type="ECO:0000313" key="6">
    <source>
        <dbReference type="Proteomes" id="UP000010475"/>
    </source>
</evidence>
<dbReference type="InterPro" id="IPR001789">
    <property type="entry name" value="Sig_transdc_resp-reg_receiver"/>
</dbReference>
<keyword evidence="6" id="KW-1185">Reference proteome</keyword>
<dbReference type="GO" id="GO:0030428">
    <property type="term" value="C:cell septum"/>
    <property type="evidence" value="ECO:0007669"/>
    <property type="project" value="UniProtKB-SubCell"/>
</dbReference>
<dbReference type="KEGG" id="csg:Cylst_0555"/>
<dbReference type="Gene3D" id="3.40.50.2300">
    <property type="match status" value="1"/>
</dbReference>
<dbReference type="Proteomes" id="UP000010475">
    <property type="component" value="Chromosome"/>
</dbReference>
<gene>
    <name evidence="5" type="ORF">Cylst_0555</name>
</gene>
<dbReference type="AlphaFoldDB" id="K9WTL8"/>
<feature type="modified residue" description="4-aspartylphosphate" evidence="3">
    <location>
        <position position="323"/>
    </location>
</feature>
<dbReference type="Pfam" id="PF00072">
    <property type="entry name" value="Response_reg"/>
    <property type="match status" value="1"/>
</dbReference>
<feature type="domain" description="Response regulatory" evidence="4">
    <location>
        <begin position="274"/>
        <end position="390"/>
    </location>
</feature>
<dbReference type="STRING" id="56107.Cylst_0555"/>
<keyword evidence="1 3" id="KW-0597">Phosphoprotein</keyword>
<dbReference type="PANTHER" id="PTHR44591:SF23">
    <property type="entry name" value="CHEY SUBFAMILY"/>
    <property type="match status" value="1"/>
</dbReference>
<dbReference type="SUPFAM" id="SSF52172">
    <property type="entry name" value="CheY-like"/>
    <property type="match status" value="1"/>
</dbReference>